<dbReference type="EMBL" id="CM042885">
    <property type="protein sequence ID" value="KAI4365532.1"/>
    <property type="molecule type" value="Genomic_DNA"/>
</dbReference>
<name>A0ACB9QI53_9MYRT</name>
<keyword evidence="2" id="KW-1185">Reference proteome</keyword>
<reference evidence="2" key="1">
    <citation type="journal article" date="2023" name="Front. Plant Sci.">
        <title>Chromosomal-level genome assembly of Melastoma candidum provides insights into trichome evolution.</title>
        <authorList>
            <person name="Zhong Y."/>
            <person name="Wu W."/>
            <person name="Sun C."/>
            <person name="Zou P."/>
            <person name="Liu Y."/>
            <person name="Dai S."/>
            <person name="Zhou R."/>
        </authorList>
    </citation>
    <scope>NUCLEOTIDE SEQUENCE [LARGE SCALE GENOMIC DNA]</scope>
</reference>
<proteinExistence type="predicted"/>
<sequence length="99" mass="10493">MALGYLMVSRFSQLSVSNHLDAQNHPRPDGIATLYYDDSEVFRRGSCAASTSYGNLSDCAASTSYGNLSDCAAIGNVPANVGTVGEVRPPPLQLLWQGP</sequence>
<protein>
    <submittedName>
        <fullName evidence="1">Uncharacterized protein</fullName>
    </submittedName>
</protein>
<evidence type="ECO:0000313" key="1">
    <source>
        <dbReference type="EMBL" id="KAI4365532.1"/>
    </source>
</evidence>
<evidence type="ECO:0000313" key="2">
    <source>
        <dbReference type="Proteomes" id="UP001057402"/>
    </source>
</evidence>
<comment type="caution">
    <text evidence="1">The sequence shown here is derived from an EMBL/GenBank/DDBJ whole genome shotgun (WGS) entry which is preliminary data.</text>
</comment>
<accession>A0ACB9QI53</accession>
<dbReference type="Proteomes" id="UP001057402">
    <property type="component" value="Chromosome 6"/>
</dbReference>
<gene>
    <name evidence="1" type="ORF">MLD38_021511</name>
</gene>
<organism evidence="1 2">
    <name type="scientific">Melastoma candidum</name>
    <dbReference type="NCBI Taxonomy" id="119954"/>
    <lineage>
        <taxon>Eukaryota</taxon>
        <taxon>Viridiplantae</taxon>
        <taxon>Streptophyta</taxon>
        <taxon>Embryophyta</taxon>
        <taxon>Tracheophyta</taxon>
        <taxon>Spermatophyta</taxon>
        <taxon>Magnoliopsida</taxon>
        <taxon>eudicotyledons</taxon>
        <taxon>Gunneridae</taxon>
        <taxon>Pentapetalae</taxon>
        <taxon>rosids</taxon>
        <taxon>malvids</taxon>
        <taxon>Myrtales</taxon>
        <taxon>Melastomataceae</taxon>
        <taxon>Melastomatoideae</taxon>
        <taxon>Melastomateae</taxon>
        <taxon>Melastoma</taxon>
    </lineage>
</organism>